<evidence type="ECO:0000313" key="2">
    <source>
        <dbReference type="EMBL" id="KZN50894.1"/>
    </source>
</evidence>
<accession>A0A162AJ69</accession>
<feature type="chain" id="PRO_5007831269" evidence="1">
    <location>
        <begin position="25"/>
        <end position="79"/>
    </location>
</feature>
<comment type="caution">
    <text evidence="2">The sequence shown here is derived from an EMBL/GenBank/DDBJ whole genome shotgun (WGS) entry which is preliminary data.</text>
</comment>
<proteinExistence type="predicted"/>
<dbReference type="Proteomes" id="UP000076503">
    <property type="component" value="Unassembled WGS sequence"/>
</dbReference>
<dbReference type="EMBL" id="AUXZ01000070">
    <property type="protein sequence ID" value="KZN50894.1"/>
    <property type="molecule type" value="Genomic_DNA"/>
</dbReference>
<gene>
    <name evidence="2" type="ORF">N476_14730</name>
</gene>
<keyword evidence="1" id="KW-0732">Signal</keyword>
<protein>
    <submittedName>
        <fullName evidence="2">Uncharacterized protein</fullName>
    </submittedName>
</protein>
<dbReference type="PATRIC" id="fig|1365251.3.peg.2159"/>
<dbReference type="AlphaFoldDB" id="A0A162AJ69"/>
<organism evidence="2 3">
    <name type="scientific">Pseudoalteromonas luteoviolacea H33</name>
    <dbReference type="NCBI Taxonomy" id="1365251"/>
    <lineage>
        <taxon>Bacteria</taxon>
        <taxon>Pseudomonadati</taxon>
        <taxon>Pseudomonadota</taxon>
        <taxon>Gammaproteobacteria</taxon>
        <taxon>Alteromonadales</taxon>
        <taxon>Pseudoalteromonadaceae</taxon>
        <taxon>Pseudoalteromonas</taxon>
    </lineage>
</organism>
<feature type="signal peptide" evidence="1">
    <location>
        <begin position="1"/>
        <end position="24"/>
    </location>
</feature>
<evidence type="ECO:0000256" key="1">
    <source>
        <dbReference type="SAM" id="SignalP"/>
    </source>
</evidence>
<sequence>MKLASMFASVIIALSTATSMTVSAKSVGDFAYYHIGCYGSGTNTMLWYEIAESSSQIRSIIQRCTSQGGDFRIQKIYTN</sequence>
<reference evidence="2 3" key="1">
    <citation type="submission" date="2013-07" db="EMBL/GenBank/DDBJ databases">
        <title>Comparative Genomic and Metabolomic Analysis of Twelve Strains of Pseudoalteromonas luteoviolacea.</title>
        <authorList>
            <person name="Vynne N.G."/>
            <person name="Mansson M."/>
            <person name="Gram L."/>
        </authorList>
    </citation>
    <scope>NUCLEOTIDE SEQUENCE [LARGE SCALE GENOMIC DNA]</scope>
    <source>
        <strain evidence="2 3">H33</strain>
    </source>
</reference>
<evidence type="ECO:0000313" key="3">
    <source>
        <dbReference type="Proteomes" id="UP000076503"/>
    </source>
</evidence>
<name>A0A162AJ69_9GAMM</name>